<protein>
    <submittedName>
        <fullName evidence="2">Uncharacterized protein</fullName>
    </submittedName>
</protein>
<dbReference type="EMBL" id="LXQA010242085">
    <property type="protein sequence ID" value="MCI37207.1"/>
    <property type="molecule type" value="Genomic_DNA"/>
</dbReference>
<keyword evidence="3" id="KW-1185">Reference proteome</keyword>
<proteinExistence type="predicted"/>
<dbReference type="AlphaFoldDB" id="A0A392RLP9"/>
<comment type="caution">
    <text evidence="2">The sequence shown here is derived from an EMBL/GenBank/DDBJ whole genome shotgun (WGS) entry which is preliminary data.</text>
</comment>
<evidence type="ECO:0000256" key="1">
    <source>
        <dbReference type="SAM" id="MobiDB-lite"/>
    </source>
</evidence>
<feature type="compositionally biased region" description="Basic and acidic residues" evidence="1">
    <location>
        <begin position="25"/>
        <end position="37"/>
    </location>
</feature>
<evidence type="ECO:0000313" key="2">
    <source>
        <dbReference type="EMBL" id="MCI37207.1"/>
    </source>
</evidence>
<feature type="non-terminal residue" evidence="2">
    <location>
        <position position="37"/>
    </location>
</feature>
<dbReference type="Proteomes" id="UP000265520">
    <property type="component" value="Unassembled WGS sequence"/>
</dbReference>
<sequence length="37" mass="4045">MTEILSHGGGQWPSDECVQNAKRSISMERSHDGEQGS</sequence>
<feature type="region of interest" description="Disordered" evidence="1">
    <location>
        <begin position="1"/>
        <end position="37"/>
    </location>
</feature>
<evidence type="ECO:0000313" key="3">
    <source>
        <dbReference type="Proteomes" id="UP000265520"/>
    </source>
</evidence>
<name>A0A392RLP9_9FABA</name>
<reference evidence="2 3" key="1">
    <citation type="journal article" date="2018" name="Front. Plant Sci.">
        <title>Red Clover (Trifolium pratense) and Zigzag Clover (T. medium) - A Picture of Genomic Similarities and Differences.</title>
        <authorList>
            <person name="Dluhosova J."/>
            <person name="Istvanek J."/>
            <person name="Nedelnik J."/>
            <person name="Repkova J."/>
        </authorList>
    </citation>
    <scope>NUCLEOTIDE SEQUENCE [LARGE SCALE GENOMIC DNA]</scope>
    <source>
        <strain evidence="3">cv. 10/8</strain>
        <tissue evidence="2">Leaf</tissue>
    </source>
</reference>
<organism evidence="2 3">
    <name type="scientific">Trifolium medium</name>
    <dbReference type="NCBI Taxonomy" id="97028"/>
    <lineage>
        <taxon>Eukaryota</taxon>
        <taxon>Viridiplantae</taxon>
        <taxon>Streptophyta</taxon>
        <taxon>Embryophyta</taxon>
        <taxon>Tracheophyta</taxon>
        <taxon>Spermatophyta</taxon>
        <taxon>Magnoliopsida</taxon>
        <taxon>eudicotyledons</taxon>
        <taxon>Gunneridae</taxon>
        <taxon>Pentapetalae</taxon>
        <taxon>rosids</taxon>
        <taxon>fabids</taxon>
        <taxon>Fabales</taxon>
        <taxon>Fabaceae</taxon>
        <taxon>Papilionoideae</taxon>
        <taxon>50 kb inversion clade</taxon>
        <taxon>NPAAA clade</taxon>
        <taxon>Hologalegina</taxon>
        <taxon>IRL clade</taxon>
        <taxon>Trifolieae</taxon>
        <taxon>Trifolium</taxon>
    </lineage>
</organism>
<accession>A0A392RLP9</accession>